<comment type="similarity">
    <text evidence="1">Belongs to the LptD family.</text>
</comment>
<dbReference type="PANTHER" id="PTHR30189">
    <property type="entry name" value="LPS-ASSEMBLY PROTEIN"/>
    <property type="match status" value="1"/>
</dbReference>
<dbReference type="GO" id="GO:0043165">
    <property type="term" value="P:Gram-negative-bacterium-type cell outer membrane assembly"/>
    <property type="evidence" value="ECO:0007669"/>
    <property type="project" value="UniProtKB-UniRule"/>
</dbReference>
<dbReference type="InterPro" id="IPR020889">
    <property type="entry name" value="LipoPS_assembly_LptD"/>
</dbReference>
<dbReference type="InterPro" id="IPR007543">
    <property type="entry name" value="LptD_C"/>
</dbReference>
<sequence precursor="true">MRRLLPLLLSSAVFFSGPGLALAQTTETSAPAPDTAQQQDQPALLVADRIFITPDRKLVAEGNVEAFQGDVKLSAQRVVFDRESGELTLEGPIRIDQGGRSTVLADSAQLDDGIQNGLLTGARLVFDQQVQIASVQATRAAGRYTQFSKVSATSCHVCADGRPPLWQIRARKVTHDQLERQLYFEGAQFRILDVPVFYFPTLRLPDPTLDRATGFLVPSIRTTSQLGTGVKTPYFFKLGDHRDLTLTPYLSSKTTTLGYRYRQAFKNGRIQFEGAYTRDDVQQEQDRGYFFANGWFNLPNDFRLTFDVQTASDDSYLADYGLPDYDRLRSEIALERIKRDTAFRTSFIHYKTLRDSEEQDEIPSQVFDLFYQKRYFPASAVGGEVRLGFVTHTHTRTSDEDIIGRDVARATFDAQWLRSWTFASGLRADAELGASVDTFDIRNDSAYPDQITRSTPRAALTLRFPMTRREASGATQFLEPIAQFGWTHVSDTDVPDDESTFQEFDQGNLLSLSRFPAEDRREDGTTAVVGVNWARYAPGGWRALATVGQVFRSTADPNFTATSGLQGTSSDLLLAGQIKTNNGLTLAARGLMDGDFSFTKAELRGTWANEGTQLGGSYIWQQPDPAENLDMETSEIRLTARQRLDENWRANALARYDLAESEPLRLGFGVTYENECVQVNMSVSRRYTSTSSIEPSTEFGFTVALTGYAVEGGGKKYKRKCS</sequence>
<dbReference type="EMBL" id="FXYG01000001">
    <property type="protein sequence ID" value="SMX35033.1"/>
    <property type="molecule type" value="Genomic_DNA"/>
</dbReference>
<dbReference type="AlphaFoldDB" id="A0A238JX19"/>
<dbReference type="InterPro" id="IPR050218">
    <property type="entry name" value="LptD"/>
</dbReference>
<keyword evidence="1" id="KW-0472">Membrane</keyword>
<evidence type="ECO:0000256" key="1">
    <source>
        <dbReference type="HAMAP-Rule" id="MF_01411"/>
    </source>
</evidence>
<proteinExistence type="inferred from homology"/>
<keyword evidence="1" id="KW-0732">Signal</keyword>
<dbReference type="GO" id="GO:0009279">
    <property type="term" value="C:cell outer membrane"/>
    <property type="evidence" value="ECO:0007669"/>
    <property type="project" value="UniProtKB-SubCell"/>
</dbReference>
<protein>
    <recommendedName>
        <fullName evidence="1">LPS-assembly protein LptD</fullName>
    </recommendedName>
</protein>
<accession>A0A238JX19</accession>
<dbReference type="OrthoDB" id="9760225at2"/>
<reference evidence="4" key="1">
    <citation type="submission" date="2017-05" db="EMBL/GenBank/DDBJ databases">
        <authorList>
            <person name="Rodrigo-Torres L."/>
            <person name="Arahal R. D."/>
            <person name="Lucena T."/>
        </authorList>
    </citation>
    <scope>NUCLEOTIDE SEQUENCE [LARGE SCALE GENOMIC DNA]</scope>
    <source>
        <strain evidence="4">CECT 8715</strain>
    </source>
</reference>
<dbReference type="HAMAP" id="MF_01411">
    <property type="entry name" value="LPS_assembly_LptD"/>
    <property type="match status" value="1"/>
</dbReference>
<dbReference type="GO" id="GO:1990351">
    <property type="term" value="C:transporter complex"/>
    <property type="evidence" value="ECO:0007669"/>
    <property type="project" value="TreeGrafter"/>
</dbReference>
<keyword evidence="4" id="KW-1185">Reference proteome</keyword>
<comment type="subunit">
    <text evidence="1">Component of the lipopolysaccharide transport and assembly complex.</text>
</comment>
<comment type="function">
    <text evidence="1">Involved in the assembly of lipopolysaccharide (LPS) at the surface of the outer membrane.</text>
</comment>
<dbReference type="GO" id="GO:0015920">
    <property type="term" value="P:lipopolysaccharide transport"/>
    <property type="evidence" value="ECO:0007669"/>
    <property type="project" value="InterPro"/>
</dbReference>
<dbReference type="PANTHER" id="PTHR30189:SF1">
    <property type="entry name" value="LPS-ASSEMBLY PROTEIN LPTD"/>
    <property type="match status" value="1"/>
</dbReference>
<comment type="subcellular location">
    <subcellularLocation>
        <location evidence="1">Cell outer membrane</location>
    </subcellularLocation>
</comment>
<feature type="domain" description="LptD C-terminal" evidence="2">
    <location>
        <begin position="286"/>
        <end position="648"/>
    </location>
</feature>
<dbReference type="RefSeq" id="WP_093962284.1">
    <property type="nucleotide sequence ID" value="NZ_FXYG01000001.1"/>
</dbReference>
<name>A0A238JX19_9RHOB</name>
<evidence type="ECO:0000313" key="3">
    <source>
        <dbReference type="EMBL" id="SMX35033.1"/>
    </source>
</evidence>
<organism evidence="3 4">
    <name type="scientific">Ruegeria arenilitoris</name>
    <dbReference type="NCBI Taxonomy" id="1173585"/>
    <lineage>
        <taxon>Bacteria</taxon>
        <taxon>Pseudomonadati</taxon>
        <taxon>Pseudomonadota</taxon>
        <taxon>Alphaproteobacteria</taxon>
        <taxon>Rhodobacterales</taxon>
        <taxon>Roseobacteraceae</taxon>
        <taxon>Ruegeria</taxon>
    </lineage>
</organism>
<keyword evidence="1" id="KW-0998">Cell outer membrane</keyword>
<feature type="signal peptide" evidence="1">
    <location>
        <begin position="1"/>
        <end position="23"/>
    </location>
</feature>
<evidence type="ECO:0000313" key="4">
    <source>
        <dbReference type="Proteomes" id="UP000202485"/>
    </source>
</evidence>
<dbReference type="Proteomes" id="UP000202485">
    <property type="component" value="Unassembled WGS sequence"/>
</dbReference>
<evidence type="ECO:0000259" key="2">
    <source>
        <dbReference type="Pfam" id="PF04453"/>
    </source>
</evidence>
<gene>
    <name evidence="1 3" type="primary">lptD</name>
    <name evidence="3" type="ORF">RUA8715_00759</name>
</gene>
<feature type="chain" id="PRO_5013409348" description="LPS-assembly protein LptD" evidence="1">
    <location>
        <begin position="24"/>
        <end position="722"/>
    </location>
</feature>
<dbReference type="Pfam" id="PF04453">
    <property type="entry name" value="LptD"/>
    <property type="match status" value="1"/>
</dbReference>
<comment type="caution">
    <text evidence="1">Lacks conserved residue(s) required for the propagation of feature annotation.</text>
</comment>